<feature type="transmembrane region" description="Helical" evidence="6">
    <location>
        <begin position="189"/>
        <end position="208"/>
    </location>
</feature>
<feature type="transmembrane region" description="Helical" evidence="6">
    <location>
        <begin position="390"/>
        <end position="408"/>
    </location>
</feature>
<gene>
    <name evidence="7" type="ORF">GCM10023214_26520</name>
</gene>
<keyword evidence="2" id="KW-1003">Cell membrane</keyword>
<dbReference type="InterPro" id="IPR001851">
    <property type="entry name" value="ABC_transp_permease"/>
</dbReference>
<name>A0ABP9QG39_9PSEU</name>
<keyword evidence="5 6" id="KW-0472">Membrane</keyword>
<evidence type="ECO:0000256" key="5">
    <source>
        <dbReference type="ARBA" id="ARBA00023136"/>
    </source>
</evidence>
<dbReference type="CDD" id="cd06581">
    <property type="entry name" value="TM_PBP1_LivM_like"/>
    <property type="match status" value="1"/>
</dbReference>
<feature type="transmembrane region" description="Helical" evidence="6">
    <location>
        <begin position="142"/>
        <end position="160"/>
    </location>
</feature>
<feature type="transmembrane region" description="Helical" evidence="6">
    <location>
        <begin position="415"/>
        <end position="441"/>
    </location>
</feature>
<feature type="transmembrane region" description="Helical" evidence="6">
    <location>
        <begin position="546"/>
        <end position="574"/>
    </location>
</feature>
<comment type="caution">
    <text evidence="7">The sequence shown here is derived from an EMBL/GenBank/DDBJ whole genome shotgun (WGS) entry which is preliminary data.</text>
</comment>
<evidence type="ECO:0000313" key="8">
    <source>
        <dbReference type="Proteomes" id="UP001500192"/>
    </source>
</evidence>
<protein>
    <recommendedName>
        <fullName evidence="9">Branched-chain amino acid ABC transporter permease</fullName>
    </recommendedName>
</protein>
<evidence type="ECO:0000256" key="3">
    <source>
        <dbReference type="ARBA" id="ARBA00022692"/>
    </source>
</evidence>
<dbReference type="EMBL" id="BAABIB010000059">
    <property type="protein sequence ID" value="GAA5161401.1"/>
    <property type="molecule type" value="Genomic_DNA"/>
</dbReference>
<dbReference type="Proteomes" id="UP001500192">
    <property type="component" value="Unassembled WGS sequence"/>
</dbReference>
<feature type="transmembrane region" description="Helical" evidence="6">
    <location>
        <begin position="586"/>
        <end position="608"/>
    </location>
</feature>
<dbReference type="PANTHER" id="PTHR30482:SF18">
    <property type="entry name" value="BRANCHED AMINO ACID TRANSPORT SYSTEM PERMEASE"/>
    <property type="match status" value="1"/>
</dbReference>
<dbReference type="PANTHER" id="PTHR30482">
    <property type="entry name" value="HIGH-AFFINITY BRANCHED-CHAIN AMINO ACID TRANSPORT SYSTEM PERMEASE"/>
    <property type="match status" value="1"/>
</dbReference>
<keyword evidence="4 6" id="KW-1133">Transmembrane helix</keyword>
<dbReference type="Pfam" id="PF02653">
    <property type="entry name" value="BPD_transp_2"/>
    <property type="match status" value="2"/>
</dbReference>
<feature type="transmembrane region" description="Helical" evidence="6">
    <location>
        <begin position="96"/>
        <end position="122"/>
    </location>
</feature>
<sequence>MGGFLGILIAGVSAGAIYALCALGFTLAFNSSGVLNMFQGVFIVLGGLLTYTGVHDWHLGVPLAVLCAVLVVTLLAAVCQVVVVAPNQHRLSLQNVLLVLLGGLILTQGAATMIWGQFAYSLDPFSAKASVVVGGLAVPTQVLWILGATAVVCLVLLGVLQRTNLGRGLRALAENPWGARAVGIRVGRLSLLSFAATGTLGALAGAFVTPYLSVTVGGATNFTVIGIIAISLGGFGSYFGAIVGGLVLGLVETFATAYVSSLFGQSVMLVALILILAVRPEGLLRVVRRVRADTVARVAVSYVERAPKALGRPVLAALTLLMALLPLFVPGEAVYYVNIIGITALALIGMDVLLGYLGMLNLGQSAFMAVGGYTSALLMVLRGWSPLPALLAGVLAAVAVAAVFSLVTRRLSPHYLAIVSLAFALLAQALAGQLTVTGGTAGLNGIPPFSVGGLTFDTDTGFYYLVWGLVAVFGFGTLLVVRGRTGRVMKAIAFDPGAASALGADVRRYRHWALLYSAVLAGLAGGLYAMYFQFLAPSMVGMSLSFTLIVSTVVGGSGTLLGPILGGALFTYLATASQSFQTWATVAQGGLIILVLSLAPAGLLGSVLNLVGRLRRPAPAPVAAPEEVLSHAARP</sequence>
<keyword evidence="3 6" id="KW-0812">Transmembrane</keyword>
<dbReference type="RefSeq" id="WP_346053829.1">
    <property type="nucleotide sequence ID" value="NZ_BAABIB010000059.1"/>
</dbReference>
<evidence type="ECO:0000256" key="1">
    <source>
        <dbReference type="ARBA" id="ARBA00004651"/>
    </source>
</evidence>
<evidence type="ECO:0008006" key="9">
    <source>
        <dbReference type="Google" id="ProtNLM"/>
    </source>
</evidence>
<evidence type="ECO:0000256" key="2">
    <source>
        <dbReference type="ARBA" id="ARBA00022475"/>
    </source>
</evidence>
<feature type="transmembrane region" description="Helical" evidence="6">
    <location>
        <begin position="60"/>
        <end position="84"/>
    </location>
</feature>
<feature type="transmembrane region" description="Helical" evidence="6">
    <location>
        <begin position="309"/>
        <end position="329"/>
    </location>
</feature>
<evidence type="ECO:0000313" key="7">
    <source>
        <dbReference type="EMBL" id="GAA5161401.1"/>
    </source>
</evidence>
<feature type="transmembrane region" description="Helical" evidence="6">
    <location>
        <begin position="335"/>
        <end position="354"/>
    </location>
</feature>
<comment type="subcellular location">
    <subcellularLocation>
        <location evidence="1">Cell membrane</location>
        <topology evidence="1">Multi-pass membrane protein</topology>
    </subcellularLocation>
</comment>
<dbReference type="InterPro" id="IPR043428">
    <property type="entry name" value="LivM-like"/>
</dbReference>
<dbReference type="CDD" id="cd06582">
    <property type="entry name" value="TM_PBP1_LivH_like"/>
    <property type="match status" value="1"/>
</dbReference>
<proteinExistence type="predicted"/>
<feature type="transmembrane region" description="Helical" evidence="6">
    <location>
        <begin position="34"/>
        <end position="54"/>
    </location>
</feature>
<feature type="transmembrane region" description="Helical" evidence="6">
    <location>
        <begin position="6"/>
        <end position="27"/>
    </location>
</feature>
<evidence type="ECO:0000256" key="6">
    <source>
        <dbReference type="SAM" id="Phobius"/>
    </source>
</evidence>
<organism evidence="7 8">
    <name type="scientific">Amycolatopsis dongchuanensis</name>
    <dbReference type="NCBI Taxonomy" id="1070866"/>
    <lineage>
        <taxon>Bacteria</taxon>
        <taxon>Bacillati</taxon>
        <taxon>Actinomycetota</taxon>
        <taxon>Actinomycetes</taxon>
        <taxon>Pseudonocardiales</taxon>
        <taxon>Pseudonocardiaceae</taxon>
        <taxon>Amycolatopsis</taxon>
    </lineage>
</organism>
<evidence type="ECO:0000256" key="4">
    <source>
        <dbReference type="ARBA" id="ARBA00022989"/>
    </source>
</evidence>
<feature type="transmembrane region" description="Helical" evidence="6">
    <location>
        <begin position="266"/>
        <end position="288"/>
    </location>
</feature>
<reference evidence="8" key="1">
    <citation type="journal article" date="2019" name="Int. J. Syst. Evol. Microbiol.">
        <title>The Global Catalogue of Microorganisms (GCM) 10K type strain sequencing project: providing services to taxonomists for standard genome sequencing and annotation.</title>
        <authorList>
            <consortium name="The Broad Institute Genomics Platform"/>
            <consortium name="The Broad Institute Genome Sequencing Center for Infectious Disease"/>
            <person name="Wu L."/>
            <person name="Ma J."/>
        </authorList>
    </citation>
    <scope>NUCLEOTIDE SEQUENCE [LARGE SCALE GENOMIC DNA]</scope>
    <source>
        <strain evidence="8">JCM 18054</strain>
    </source>
</reference>
<feature type="transmembrane region" description="Helical" evidence="6">
    <location>
        <begin position="461"/>
        <end position="481"/>
    </location>
</feature>
<feature type="transmembrane region" description="Helical" evidence="6">
    <location>
        <begin position="513"/>
        <end position="534"/>
    </location>
</feature>
<keyword evidence="8" id="KW-1185">Reference proteome</keyword>
<accession>A0ABP9QG39</accession>